<keyword evidence="2" id="KW-0812">Transmembrane</keyword>
<feature type="transmembrane region" description="Helical" evidence="2">
    <location>
        <begin position="57"/>
        <end position="76"/>
    </location>
</feature>
<evidence type="ECO:0000256" key="2">
    <source>
        <dbReference type="SAM" id="Phobius"/>
    </source>
</evidence>
<evidence type="ECO:0000313" key="4">
    <source>
        <dbReference type="Proteomes" id="UP000095751"/>
    </source>
</evidence>
<accession>A0A1E7EK34</accession>
<keyword evidence="4" id="KW-1185">Reference proteome</keyword>
<gene>
    <name evidence="3" type="ORF">FRACYDRAFT_257416</name>
</gene>
<sequence>MDDSPLENLSSLVRLSGVNVPARARFVGEALVSSTFSSLTLGLSFGMLGAVGPIGPLVPFMVGSWAGYTFGLINYWRKSSRTAFYYARQYPTLLAHSLSSGNASMERNFRVPVKVVQASELRLRQQKEDDEGDGDGEGDESTDIETGGAITLEDWIRQGGLGRVTWSMLAAQSCRTDVEELQRQERQQIVDNHQEKYG</sequence>
<dbReference type="KEGG" id="fcy:FRACYDRAFT_257416"/>
<organism evidence="3 4">
    <name type="scientific">Fragilariopsis cylindrus CCMP1102</name>
    <dbReference type="NCBI Taxonomy" id="635003"/>
    <lineage>
        <taxon>Eukaryota</taxon>
        <taxon>Sar</taxon>
        <taxon>Stramenopiles</taxon>
        <taxon>Ochrophyta</taxon>
        <taxon>Bacillariophyta</taxon>
        <taxon>Bacillariophyceae</taxon>
        <taxon>Bacillariophycidae</taxon>
        <taxon>Bacillariales</taxon>
        <taxon>Bacillariaceae</taxon>
        <taxon>Fragilariopsis</taxon>
    </lineage>
</organism>
<name>A0A1E7EK34_9STRA</name>
<evidence type="ECO:0000313" key="3">
    <source>
        <dbReference type="EMBL" id="OEU05913.1"/>
    </source>
</evidence>
<evidence type="ECO:0000256" key="1">
    <source>
        <dbReference type="SAM" id="MobiDB-lite"/>
    </source>
</evidence>
<dbReference type="AlphaFoldDB" id="A0A1E7EK34"/>
<feature type="region of interest" description="Disordered" evidence="1">
    <location>
        <begin position="122"/>
        <end position="145"/>
    </location>
</feature>
<proteinExistence type="predicted"/>
<protein>
    <submittedName>
        <fullName evidence="3">Uncharacterized protein</fullName>
    </submittedName>
</protein>
<dbReference type="EMBL" id="KV784444">
    <property type="protein sequence ID" value="OEU05913.1"/>
    <property type="molecule type" value="Genomic_DNA"/>
</dbReference>
<keyword evidence="2" id="KW-1133">Transmembrane helix</keyword>
<dbReference type="InParanoid" id="A0A1E7EK34"/>
<keyword evidence="2" id="KW-0472">Membrane</keyword>
<feature type="compositionally biased region" description="Acidic residues" evidence="1">
    <location>
        <begin position="128"/>
        <end position="143"/>
    </location>
</feature>
<reference evidence="3 4" key="1">
    <citation type="submission" date="2016-09" db="EMBL/GenBank/DDBJ databases">
        <title>Extensive genetic diversity and differential bi-allelic expression allows diatom success in the polar Southern Ocean.</title>
        <authorList>
            <consortium name="DOE Joint Genome Institute"/>
            <person name="Mock T."/>
            <person name="Otillar R.P."/>
            <person name="Strauss J."/>
            <person name="Dupont C."/>
            <person name="Frickenhaus S."/>
            <person name="Maumus F."/>
            <person name="Mcmullan M."/>
            <person name="Sanges R."/>
            <person name="Schmutz J."/>
            <person name="Toseland A."/>
            <person name="Valas R."/>
            <person name="Veluchamy A."/>
            <person name="Ward B.J."/>
            <person name="Allen A."/>
            <person name="Barry K."/>
            <person name="Falciatore A."/>
            <person name="Ferrante M."/>
            <person name="Fortunato A.E."/>
            <person name="Gloeckner G."/>
            <person name="Gruber A."/>
            <person name="Hipkin R."/>
            <person name="Janech M."/>
            <person name="Kroth P."/>
            <person name="Leese F."/>
            <person name="Lindquist E."/>
            <person name="Lyon B.R."/>
            <person name="Martin J."/>
            <person name="Mayer C."/>
            <person name="Parker M."/>
            <person name="Quesneville H."/>
            <person name="Raymond J."/>
            <person name="Uhlig C."/>
            <person name="Valentin K.U."/>
            <person name="Worden A.Z."/>
            <person name="Armbrust E.V."/>
            <person name="Bowler C."/>
            <person name="Green B."/>
            <person name="Moulton V."/>
            <person name="Van Oosterhout C."/>
            <person name="Grigoriev I."/>
        </authorList>
    </citation>
    <scope>NUCLEOTIDE SEQUENCE [LARGE SCALE GENOMIC DNA]</scope>
    <source>
        <strain evidence="3 4">CCMP1102</strain>
    </source>
</reference>
<dbReference type="Proteomes" id="UP000095751">
    <property type="component" value="Unassembled WGS sequence"/>
</dbReference>
<dbReference type="OrthoDB" id="47897at2759"/>